<feature type="region of interest" description="Disordered" evidence="1">
    <location>
        <begin position="110"/>
        <end position="147"/>
    </location>
</feature>
<proteinExistence type="predicted"/>
<name>A0A7J7SGU6_RHIFE</name>
<dbReference type="Proteomes" id="UP000585614">
    <property type="component" value="Unassembled WGS sequence"/>
</dbReference>
<feature type="region of interest" description="Disordered" evidence="1">
    <location>
        <begin position="1"/>
        <end position="27"/>
    </location>
</feature>
<dbReference type="EMBL" id="JACAGC010000022">
    <property type="protein sequence ID" value="KAF6287600.1"/>
    <property type="molecule type" value="Genomic_DNA"/>
</dbReference>
<accession>A0A7J7SGU6</accession>
<dbReference type="PANTHER" id="PTHR36869">
    <property type="entry name" value="CHROMOSOME 16 OPEN READING FRAME 46"/>
    <property type="match status" value="1"/>
</dbReference>
<organism evidence="2 3">
    <name type="scientific">Rhinolophus ferrumequinum</name>
    <name type="common">Greater horseshoe bat</name>
    <dbReference type="NCBI Taxonomy" id="59479"/>
    <lineage>
        <taxon>Eukaryota</taxon>
        <taxon>Metazoa</taxon>
        <taxon>Chordata</taxon>
        <taxon>Craniata</taxon>
        <taxon>Vertebrata</taxon>
        <taxon>Euteleostomi</taxon>
        <taxon>Mammalia</taxon>
        <taxon>Eutheria</taxon>
        <taxon>Laurasiatheria</taxon>
        <taxon>Chiroptera</taxon>
        <taxon>Yinpterochiroptera</taxon>
        <taxon>Rhinolophoidea</taxon>
        <taxon>Rhinolophidae</taxon>
        <taxon>Rhinolophinae</taxon>
        <taxon>Rhinolophus</taxon>
    </lineage>
</organism>
<dbReference type="PANTHER" id="PTHR36869:SF1">
    <property type="entry name" value="CHROMOSOME 16 OPEN READING FRAME 46"/>
    <property type="match status" value="1"/>
</dbReference>
<evidence type="ECO:0000256" key="1">
    <source>
        <dbReference type="SAM" id="MobiDB-lite"/>
    </source>
</evidence>
<gene>
    <name evidence="2" type="ORF">mRhiFer1_001716</name>
</gene>
<evidence type="ECO:0000313" key="3">
    <source>
        <dbReference type="Proteomes" id="UP000585614"/>
    </source>
</evidence>
<comment type="caution">
    <text evidence="2">The sequence shown here is derived from an EMBL/GenBank/DDBJ whole genome shotgun (WGS) entry which is preliminary data.</text>
</comment>
<evidence type="ECO:0000313" key="2">
    <source>
        <dbReference type="EMBL" id="KAF6287600.1"/>
    </source>
</evidence>
<dbReference type="Pfam" id="PF15032">
    <property type="entry name" value="DUF4529"/>
    <property type="match status" value="1"/>
</dbReference>
<reference evidence="2 3" key="1">
    <citation type="journal article" date="2020" name="Nature">
        <title>Six reference-quality genomes reveal evolution of bat adaptations.</title>
        <authorList>
            <person name="Jebb D."/>
            <person name="Huang Z."/>
            <person name="Pippel M."/>
            <person name="Hughes G.M."/>
            <person name="Lavrichenko K."/>
            <person name="Devanna P."/>
            <person name="Winkler S."/>
            <person name="Jermiin L.S."/>
            <person name="Skirmuntt E.C."/>
            <person name="Katzourakis A."/>
            <person name="Burkitt-Gray L."/>
            <person name="Ray D.A."/>
            <person name="Sullivan K.A.M."/>
            <person name="Roscito J.G."/>
            <person name="Kirilenko B.M."/>
            <person name="Davalos L.M."/>
            <person name="Corthals A.P."/>
            <person name="Power M.L."/>
            <person name="Jones G."/>
            <person name="Ransome R.D."/>
            <person name="Dechmann D.K.N."/>
            <person name="Locatelli A.G."/>
            <person name="Puechmaille S.J."/>
            <person name="Fedrigo O."/>
            <person name="Jarvis E.D."/>
            <person name="Hiller M."/>
            <person name="Vernes S.C."/>
            <person name="Myers E.W."/>
            <person name="Teeling E.C."/>
        </authorList>
    </citation>
    <scope>NUCLEOTIDE SEQUENCE [LARGE SCALE GENOMIC DNA]</scope>
    <source>
        <strain evidence="2">MRhiFer1</strain>
        <tissue evidence="2">Lung</tissue>
    </source>
</reference>
<dbReference type="InterPro" id="IPR027836">
    <property type="entry name" value="DUF4529"/>
</dbReference>
<dbReference type="AlphaFoldDB" id="A0A7J7SGU6"/>
<sequence>MDLCQKNETELENSENNEIQSTEGTELSYTCPDEKSEKNHVCCLLNLSDITLEQDEKANEFLIGTGWEEAVHGWGRTYPTACIWPRKKLKKAKVGGSASSCLLCISLSQGSPETKPQSLATKLEEAGSGKAQGSPSQTQRLPQDSPTAAREINKICLPSNSQREKKSLQITEFIWCMEEWATPKTGGKDPSGGPDRGHPISDALTCKALLVLPPLKASVPNSLDVLDQKSKNFLLQPEEKVLSVGKDEYVACAYGLKTVDRNDGKSPIELAKHLKVSCTQPFPPQGARTSLLGNPERRCLHWPFLPDTNLLCPPNPNSVPRLTTLRLLQKQGMQSYKAKFTAREPRPPMNTQKCVLKEAKQENRPQTLESHVFPRSALPFLTVSRVVIPISTHRLL</sequence>
<protein>
    <submittedName>
        <fullName evidence="2">Uncharacterized protein</fullName>
    </submittedName>
</protein>
<feature type="compositionally biased region" description="Polar residues" evidence="1">
    <location>
        <begin position="131"/>
        <end position="146"/>
    </location>
</feature>